<gene>
    <name evidence="2" type="ORF">HNR73_003443</name>
</gene>
<accession>A0A841FST1</accession>
<dbReference type="Proteomes" id="UP000548476">
    <property type="component" value="Unassembled WGS sequence"/>
</dbReference>
<protein>
    <recommendedName>
        <fullName evidence="4">DUF3592 domain-containing protein</fullName>
    </recommendedName>
</protein>
<feature type="transmembrane region" description="Helical" evidence="1">
    <location>
        <begin position="121"/>
        <end position="144"/>
    </location>
</feature>
<evidence type="ECO:0008006" key="4">
    <source>
        <dbReference type="Google" id="ProtNLM"/>
    </source>
</evidence>
<reference evidence="2 3" key="1">
    <citation type="submission" date="2020-08" db="EMBL/GenBank/DDBJ databases">
        <title>Genomic Encyclopedia of Type Strains, Phase IV (KMG-IV): sequencing the most valuable type-strain genomes for metagenomic binning, comparative biology and taxonomic classification.</title>
        <authorList>
            <person name="Goeker M."/>
        </authorList>
    </citation>
    <scope>NUCLEOTIDE SEQUENCE [LARGE SCALE GENOMIC DNA]</scope>
    <source>
        <strain evidence="2 3">YIM 65646</strain>
    </source>
</reference>
<evidence type="ECO:0000313" key="3">
    <source>
        <dbReference type="Proteomes" id="UP000548476"/>
    </source>
</evidence>
<feature type="transmembrane region" description="Helical" evidence="1">
    <location>
        <begin position="150"/>
        <end position="174"/>
    </location>
</feature>
<keyword evidence="3" id="KW-1185">Reference proteome</keyword>
<evidence type="ECO:0000256" key="1">
    <source>
        <dbReference type="SAM" id="Phobius"/>
    </source>
</evidence>
<evidence type="ECO:0000313" key="2">
    <source>
        <dbReference type="EMBL" id="MBB6035579.1"/>
    </source>
</evidence>
<feature type="transmembrane region" description="Helical" evidence="1">
    <location>
        <begin position="247"/>
        <end position="271"/>
    </location>
</feature>
<comment type="caution">
    <text evidence="2">The sequence shown here is derived from an EMBL/GenBank/DDBJ whole genome shotgun (WGS) entry which is preliminary data.</text>
</comment>
<keyword evidence="1" id="KW-0472">Membrane</keyword>
<name>A0A841FST1_9ACTN</name>
<dbReference type="RefSeq" id="WP_184788460.1">
    <property type="nucleotide sequence ID" value="NZ_BONT01000083.1"/>
</dbReference>
<keyword evidence="1" id="KW-1133">Transmembrane helix</keyword>
<sequence length="273" mass="28949">MSITPAAPVLNSGDDTSMRLDGEDLYLTQVDFEHRIPLKAIAVAEAGERTFAITLKSRWEDEPAVFRIGDVDTDEAAAFARAVLDALPEPTEGDREVNGVWVVASRDIPAEPPEGLNGFQIGAITVVLLLAGCATYAGIMGGFWPITAVLIVGGITAFVFAAAVIQIPATALAWSLPKRGVKAVAAYSHNGQYKRLHLYTDKRGNTRTFPGLYSSASTWAPKDIEVVYDPEAPGTVLRADEGRWGKVIGLVLLGALSALGLAGTVLLTLGYGL</sequence>
<dbReference type="EMBL" id="JACHGT010000007">
    <property type="protein sequence ID" value="MBB6035579.1"/>
    <property type="molecule type" value="Genomic_DNA"/>
</dbReference>
<organism evidence="2 3">
    <name type="scientific">Phytomonospora endophytica</name>
    <dbReference type="NCBI Taxonomy" id="714109"/>
    <lineage>
        <taxon>Bacteria</taxon>
        <taxon>Bacillati</taxon>
        <taxon>Actinomycetota</taxon>
        <taxon>Actinomycetes</taxon>
        <taxon>Micromonosporales</taxon>
        <taxon>Micromonosporaceae</taxon>
        <taxon>Phytomonospora</taxon>
    </lineage>
</organism>
<proteinExistence type="predicted"/>
<keyword evidence="1" id="KW-0812">Transmembrane</keyword>
<dbReference type="AlphaFoldDB" id="A0A841FST1"/>